<organism evidence="2 3">
    <name type="scientific">Linum trigynum</name>
    <dbReference type="NCBI Taxonomy" id="586398"/>
    <lineage>
        <taxon>Eukaryota</taxon>
        <taxon>Viridiplantae</taxon>
        <taxon>Streptophyta</taxon>
        <taxon>Embryophyta</taxon>
        <taxon>Tracheophyta</taxon>
        <taxon>Spermatophyta</taxon>
        <taxon>Magnoliopsida</taxon>
        <taxon>eudicotyledons</taxon>
        <taxon>Gunneridae</taxon>
        <taxon>Pentapetalae</taxon>
        <taxon>rosids</taxon>
        <taxon>fabids</taxon>
        <taxon>Malpighiales</taxon>
        <taxon>Linaceae</taxon>
        <taxon>Linum</taxon>
    </lineage>
</organism>
<dbReference type="AlphaFoldDB" id="A0AAV2E7K4"/>
<feature type="coiled-coil region" evidence="1">
    <location>
        <begin position="24"/>
        <end position="51"/>
    </location>
</feature>
<keyword evidence="3" id="KW-1185">Reference proteome</keyword>
<reference evidence="2 3" key="1">
    <citation type="submission" date="2024-04" db="EMBL/GenBank/DDBJ databases">
        <authorList>
            <person name="Fracassetti M."/>
        </authorList>
    </citation>
    <scope>NUCLEOTIDE SEQUENCE [LARGE SCALE GENOMIC DNA]</scope>
</reference>
<proteinExistence type="predicted"/>
<evidence type="ECO:0000256" key="1">
    <source>
        <dbReference type="SAM" id="Coils"/>
    </source>
</evidence>
<evidence type="ECO:0000313" key="3">
    <source>
        <dbReference type="Proteomes" id="UP001497516"/>
    </source>
</evidence>
<name>A0AAV2E7K4_9ROSI</name>
<sequence>MLGPSEEMQDDLIEEITWRLALQSVLEEEERERLREEVVEDEKERKEEEVLDLFQWERPHSDEGRWVEEAIVVQAKDEVEVEEACTGPILHVLSHQTSRSCLAKTHLQCLFAKPRPHQHQSLLVDAMVVNRIYLIWFGAMRQEQM</sequence>
<evidence type="ECO:0000313" key="2">
    <source>
        <dbReference type="EMBL" id="CAL1381870.1"/>
    </source>
</evidence>
<dbReference type="Proteomes" id="UP001497516">
    <property type="component" value="Chromosome 4"/>
</dbReference>
<protein>
    <submittedName>
        <fullName evidence="2">Uncharacterized protein</fullName>
    </submittedName>
</protein>
<dbReference type="EMBL" id="OZ034817">
    <property type="protein sequence ID" value="CAL1381870.1"/>
    <property type="molecule type" value="Genomic_DNA"/>
</dbReference>
<keyword evidence="1" id="KW-0175">Coiled coil</keyword>
<accession>A0AAV2E7K4</accession>
<gene>
    <name evidence="2" type="ORF">LTRI10_LOCUS23223</name>
</gene>